<feature type="chain" id="PRO_5042085826" evidence="1">
    <location>
        <begin position="20"/>
        <end position="187"/>
    </location>
</feature>
<keyword evidence="3" id="KW-1185">Reference proteome</keyword>
<dbReference type="Proteomes" id="UP001283361">
    <property type="component" value="Unassembled WGS sequence"/>
</dbReference>
<keyword evidence="1" id="KW-0732">Signal</keyword>
<feature type="signal peptide" evidence="1">
    <location>
        <begin position="1"/>
        <end position="19"/>
    </location>
</feature>
<organism evidence="2 3">
    <name type="scientific">Elysia crispata</name>
    <name type="common">lettuce slug</name>
    <dbReference type="NCBI Taxonomy" id="231223"/>
    <lineage>
        <taxon>Eukaryota</taxon>
        <taxon>Metazoa</taxon>
        <taxon>Spiralia</taxon>
        <taxon>Lophotrochozoa</taxon>
        <taxon>Mollusca</taxon>
        <taxon>Gastropoda</taxon>
        <taxon>Heterobranchia</taxon>
        <taxon>Euthyneura</taxon>
        <taxon>Panpulmonata</taxon>
        <taxon>Sacoglossa</taxon>
        <taxon>Placobranchoidea</taxon>
        <taxon>Plakobranchidae</taxon>
        <taxon>Elysia</taxon>
    </lineage>
</organism>
<sequence length="187" mass="20316">MKLLCFVGVLVSLTNLAVGQQCIRISSFSAVALDTLNFVPSRAYYDVDNGYVYFKNNGNDGAQLVDFNVGAIYEKASDGSCVKYESDDLKLQGLGVPALIAATKNILTFTDISGVTREGKSITSGSLVIKDVFTSQCFNYFVSFTFNNEIKWAYLFIRPQTLSAADLQTVQTAVQAFEADSCTSTAI</sequence>
<comment type="caution">
    <text evidence="2">The sequence shown here is derived from an EMBL/GenBank/DDBJ whole genome shotgun (WGS) entry which is preliminary data.</text>
</comment>
<proteinExistence type="predicted"/>
<dbReference type="EMBL" id="JAWDGP010000657">
    <property type="protein sequence ID" value="KAK3798613.1"/>
    <property type="molecule type" value="Genomic_DNA"/>
</dbReference>
<name>A0AAE1EA95_9GAST</name>
<dbReference type="AlphaFoldDB" id="A0AAE1EA95"/>
<evidence type="ECO:0000313" key="2">
    <source>
        <dbReference type="EMBL" id="KAK3798613.1"/>
    </source>
</evidence>
<evidence type="ECO:0000313" key="3">
    <source>
        <dbReference type="Proteomes" id="UP001283361"/>
    </source>
</evidence>
<accession>A0AAE1EA95</accession>
<evidence type="ECO:0000256" key="1">
    <source>
        <dbReference type="SAM" id="SignalP"/>
    </source>
</evidence>
<protein>
    <submittedName>
        <fullName evidence="2">Uncharacterized protein</fullName>
    </submittedName>
</protein>
<reference evidence="2" key="1">
    <citation type="journal article" date="2023" name="G3 (Bethesda)">
        <title>A reference genome for the long-term kleptoplast-retaining sea slug Elysia crispata morphotype clarki.</title>
        <authorList>
            <person name="Eastman K.E."/>
            <person name="Pendleton A.L."/>
            <person name="Shaikh M.A."/>
            <person name="Suttiyut T."/>
            <person name="Ogas R."/>
            <person name="Tomko P."/>
            <person name="Gavelis G."/>
            <person name="Widhalm J.R."/>
            <person name="Wisecaver J.H."/>
        </authorList>
    </citation>
    <scope>NUCLEOTIDE SEQUENCE</scope>
    <source>
        <strain evidence="2">ECLA1</strain>
    </source>
</reference>
<gene>
    <name evidence="2" type="ORF">RRG08_005024</name>
</gene>